<name>A0ACC3T9A1_LIPKO</name>
<proteinExistence type="predicted"/>
<organism evidence="1 2">
    <name type="scientific">Lipomyces kononenkoae</name>
    <name type="common">Yeast</name>
    <dbReference type="NCBI Taxonomy" id="34357"/>
    <lineage>
        <taxon>Eukaryota</taxon>
        <taxon>Fungi</taxon>
        <taxon>Dikarya</taxon>
        <taxon>Ascomycota</taxon>
        <taxon>Saccharomycotina</taxon>
        <taxon>Lipomycetes</taxon>
        <taxon>Lipomycetales</taxon>
        <taxon>Lipomycetaceae</taxon>
        <taxon>Lipomyces</taxon>
    </lineage>
</organism>
<protein>
    <submittedName>
        <fullName evidence="1">Uncharacterized protein</fullName>
    </submittedName>
</protein>
<evidence type="ECO:0000313" key="2">
    <source>
        <dbReference type="Proteomes" id="UP001433508"/>
    </source>
</evidence>
<accession>A0ACC3T9A1</accession>
<evidence type="ECO:0000313" key="1">
    <source>
        <dbReference type="EMBL" id="KAK9240514.1"/>
    </source>
</evidence>
<dbReference type="EMBL" id="MU971339">
    <property type="protein sequence ID" value="KAK9240514.1"/>
    <property type="molecule type" value="Genomic_DNA"/>
</dbReference>
<keyword evidence="2" id="KW-1185">Reference proteome</keyword>
<comment type="caution">
    <text evidence="1">The sequence shown here is derived from an EMBL/GenBank/DDBJ whole genome shotgun (WGS) entry which is preliminary data.</text>
</comment>
<dbReference type="Proteomes" id="UP001433508">
    <property type="component" value="Unassembled WGS sequence"/>
</dbReference>
<gene>
    <name evidence="1" type="ORF">V1525DRAFT_336804</name>
</gene>
<sequence>MAYYSAPDDGPPRVSDASPLVNIMRQSSQDNAQYIVTMEPSLFIPSADQMGPTAATDTIESNISVSPSQPSDSLSADISQVNVQAPSMLYLSSVPESYQAQDASDIPSSDTYPQVYFGDADSFLMPSQQQEPAVSMQLSSESAGSQPLLNSSLSLYNGISTANQEAPVSVMGTSPRQLQYNGMIGTDSGTEVPQLTATYSSRGFDILSVLSKVASRPSPQIDIGPVDLSCSFVVCDASKVDLPIVYCSDTFEALTGYTQSEIIGRNCRFLQSPGGRVMEGELRRFTDNNTVARIKRDLLDGLETQAPLLNYKKTGHSFVNLLTVIPITWDCADIAYLVGFQIDLGEEPQEILKASKDGSYAVNYRRARAPRSMGPPQTTSADSNVDVINGRSVVVTQQQPNLPWDSGAVEVLGALGLGDAEVAGKLFSETLLANSEDVICLVTLRGLFSYCSPSAKTVLEYDPQELVGTALADLCHPGDVANMMRDLKDASNTLDSNINTIFRVRKKHSGYIWMESHGRLFKEAGKSGRSRCIVIIGRERPVYYLKSSTILGVSETSGIENNELWMKLSPTGIILFVSSGVQRLLGYKMDDLFATSLQSYAHDSTEKSRIIQALGAVADGRSEYELVRHAFRATRGEFHLAFSTIYACRQPDPSSPASNGRPHFLIVSVRVDGGSQGTRPRRASSAGINLMKAGMSDNLFEELEPTRSTSWQHELQQMEMENKRLREEYSRLVRESRGSRHYVNTAKQ</sequence>
<reference evidence="2" key="1">
    <citation type="journal article" date="2024" name="Front. Bioeng. Biotechnol.">
        <title>Genome-scale model development and genomic sequencing of the oleaginous clade Lipomyces.</title>
        <authorList>
            <person name="Czajka J.J."/>
            <person name="Han Y."/>
            <person name="Kim J."/>
            <person name="Mondo S.J."/>
            <person name="Hofstad B.A."/>
            <person name="Robles A."/>
            <person name="Haridas S."/>
            <person name="Riley R."/>
            <person name="LaButti K."/>
            <person name="Pangilinan J."/>
            <person name="Andreopoulos W."/>
            <person name="Lipzen A."/>
            <person name="Yan J."/>
            <person name="Wang M."/>
            <person name="Ng V."/>
            <person name="Grigoriev I.V."/>
            <person name="Spatafora J.W."/>
            <person name="Magnuson J.K."/>
            <person name="Baker S.E."/>
            <person name="Pomraning K.R."/>
        </authorList>
    </citation>
    <scope>NUCLEOTIDE SEQUENCE [LARGE SCALE GENOMIC DNA]</scope>
    <source>
        <strain evidence="2">CBS 7786</strain>
    </source>
</reference>